<keyword evidence="3" id="KW-1185">Reference proteome</keyword>
<comment type="caution">
    <text evidence="2">The sequence shown here is derived from an EMBL/GenBank/DDBJ whole genome shotgun (WGS) entry which is preliminary data.</text>
</comment>
<name>A0A4R0MWH9_9SPHI</name>
<dbReference type="AlphaFoldDB" id="A0A4R0MWH9"/>
<dbReference type="PROSITE" id="PS51257">
    <property type="entry name" value="PROKAR_LIPOPROTEIN"/>
    <property type="match status" value="1"/>
</dbReference>
<evidence type="ECO:0000259" key="1">
    <source>
        <dbReference type="Pfam" id="PF20243"/>
    </source>
</evidence>
<gene>
    <name evidence="2" type="ORF">EZ428_07535</name>
</gene>
<dbReference type="EMBL" id="SJSK01000002">
    <property type="protein sequence ID" value="TCC91609.1"/>
    <property type="molecule type" value="Genomic_DNA"/>
</dbReference>
<dbReference type="Proteomes" id="UP000292884">
    <property type="component" value="Unassembled WGS sequence"/>
</dbReference>
<dbReference type="Pfam" id="PF20243">
    <property type="entry name" value="MbnP"/>
    <property type="match status" value="1"/>
</dbReference>
<protein>
    <recommendedName>
        <fullName evidence="1">Copper-binding protein MbnP-like domain-containing protein</fullName>
    </recommendedName>
</protein>
<dbReference type="OrthoDB" id="1422031at2"/>
<proteinExistence type="predicted"/>
<feature type="domain" description="Copper-binding protein MbnP-like" evidence="1">
    <location>
        <begin position="33"/>
        <end position="229"/>
    </location>
</feature>
<dbReference type="InterPro" id="IPR046863">
    <property type="entry name" value="MbnP-like_dom"/>
</dbReference>
<sequence>MNTKNISIALFAILTIAFTSCKKDETVNTAEKGTFALEFENQVNGAPLVLNNQNYTNLNGESFNISTFKYYVSNIKLTKTDGSIYAIPESYILMDAAKPSSLLNNLKDIPAGDYAKISFTIGVDKERNLAGAQTGALDPALGMFWTWNSGYIFVKFEGTSPQSTATDKSLTFHIGGIVDPNNTIRTFSSDFSTGNPLRIRADKNPQVHFVVNAGSLFKGKQKISFANLNFTMGGANSVIVADNYVNGLFEFEHIHN</sequence>
<accession>A0A4R0MWH9</accession>
<reference evidence="2 3" key="1">
    <citation type="submission" date="2019-02" db="EMBL/GenBank/DDBJ databases">
        <title>Pedobacter sp. RP-1-13 sp. nov., isolated from Arctic soil.</title>
        <authorList>
            <person name="Dahal R.H."/>
        </authorList>
    </citation>
    <scope>NUCLEOTIDE SEQUENCE [LARGE SCALE GENOMIC DNA]</scope>
    <source>
        <strain evidence="2 3">RP-1-13</strain>
    </source>
</reference>
<dbReference type="RefSeq" id="WP_131552547.1">
    <property type="nucleotide sequence ID" value="NZ_SJSK01000002.1"/>
</dbReference>
<evidence type="ECO:0000313" key="2">
    <source>
        <dbReference type="EMBL" id="TCC91609.1"/>
    </source>
</evidence>
<evidence type="ECO:0000313" key="3">
    <source>
        <dbReference type="Proteomes" id="UP000292884"/>
    </source>
</evidence>
<organism evidence="2 3">
    <name type="scientific">Pedobacter frigiditerrae</name>
    <dbReference type="NCBI Taxonomy" id="2530452"/>
    <lineage>
        <taxon>Bacteria</taxon>
        <taxon>Pseudomonadati</taxon>
        <taxon>Bacteroidota</taxon>
        <taxon>Sphingobacteriia</taxon>
        <taxon>Sphingobacteriales</taxon>
        <taxon>Sphingobacteriaceae</taxon>
        <taxon>Pedobacter</taxon>
    </lineage>
</organism>